<feature type="region of interest" description="Disordered" evidence="1">
    <location>
        <begin position="43"/>
        <end position="121"/>
    </location>
</feature>
<name>C3ZUP5_BRAFL</name>
<feature type="compositionally biased region" description="Low complexity" evidence="1">
    <location>
        <begin position="95"/>
        <end position="112"/>
    </location>
</feature>
<evidence type="ECO:0000256" key="1">
    <source>
        <dbReference type="SAM" id="MobiDB-lite"/>
    </source>
</evidence>
<reference evidence="2" key="1">
    <citation type="journal article" date="2008" name="Nature">
        <title>The amphioxus genome and the evolution of the chordate karyotype.</title>
        <authorList>
            <consortium name="US DOE Joint Genome Institute (JGI-PGF)"/>
            <person name="Putnam N.H."/>
            <person name="Butts T."/>
            <person name="Ferrier D.E.K."/>
            <person name="Furlong R.F."/>
            <person name="Hellsten U."/>
            <person name="Kawashima T."/>
            <person name="Robinson-Rechavi M."/>
            <person name="Shoguchi E."/>
            <person name="Terry A."/>
            <person name="Yu J.-K."/>
            <person name="Benito-Gutierrez E.L."/>
            <person name="Dubchak I."/>
            <person name="Garcia-Fernandez J."/>
            <person name="Gibson-Brown J.J."/>
            <person name="Grigoriev I.V."/>
            <person name="Horton A.C."/>
            <person name="de Jong P.J."/>
            <person name="Jurka J."/>
            <person name="Kapitonov V.V."/>
            <person name="Kohara Y."/>
            <person name="Kuroki Y."/>
            <person name="Lindquist E."/>
            <person name="Lucas S."/>
            <person name="Osoegawa K."/>
            <person name="Pennacchio L.A."/>
            <person name="Salamov A.A."/>
            <person name="Satou Y."/>
            <person name="Sauka-Spengler T."/>
            <person name="Schmutz J."/>
            <person name="Shin-I T."/>
            <person name="Toyoda A."/>
            <person name="Bronner-Fraser M."/>
            <person name="Fujiyama A."/>
            <person name="Holland L.Z."/>
            <person name="Holland P.W.H."/>
            <person name="Satoh N."/>
            <person name="Rokhsar D.S."/>
        </authorList>
    </citation>
    <scope>NUCLEOTIDE SEQUENCE [LARGE SCALE GENOMIC DNA]</scope>
    <source>
        <strain evidence="2">S238N-H82</strain>
        <tissue evidence="2">Testes</tissue>
    </source>
</reference>
<protein>
    <submittedName>
        <fullName evidence="2">Uncharacterized protein</fullName>
    </submittedName>
</protein>
<evidence type="ECO:0000313" key="2">
    <source>
        <dbReference type="EMBL" id="EEN43757.1"/>
    </source>
</evidence>
<organism>
    <name type="scientific">Branchiostoma floridae</name>
    <name type="common">Florida lancelet</name>
    <name type="synonym">Amphioxus</name>
    <dbReference type="NCBI Taxonomy" id="7739"/>
    <lineage>
        <taxon>Eukaryota</taxon>
        <taxon>Metazoa</taxon>
        <taxon>Chordata</taxon>
        <taxon>Cephalochordata</taxon>
        <taxon>Leptocardii</taxon>
        <taxon>Amphioxiformes</taxon>
        <taxon>Branchiostomatidae</taxon>
        <taxon>Branchiostoma</taxon>
    </lineage>
</organism>
<dbReference type="InParanoid" id="C3ZUP5"/>
<feature type="compositionally biased region" description="Low complexity" evidence="1">
    <location>
        <begin position="71"/>
        <end position="84"/>
    </location>
</feature>
<proteinExistence type="predicted"/>
<sequence>MDPTTPTTTWFCGHCNQNVRKRTFFIHRQKYYNKATREWRQENAMRKHHMQSRARAVPDPLGNVNSDSDSDTTTSSEPSSECPPIDLDRPDTDQESSSTSESLDESGSSQSDLESDDSVTEDGAEEICVVHILERFSSYQLESFKTVKWSVVSLGKSPRRTGYPSFDQASSTAGALKAGRPVLQCVSAV</sequence>
<accession>C3ZUP5</accession>
<dbReference type="EMBL" id="GG666684">
    <property type="protein sequence ID" value="EEN43757.1"/>
    <property type="molecule type" value="Genomic_DNA"/>
</dbReference>
<dbReference type="AlphaFoldDB" id="C3ZUP5"/>
<gene>
    <name evidence="2" type="ORF">BRAFLDRAFT_94650</name>
</gene>